<dbReference type="VEuPathDB" id="PiroplasmaDB:BEWA_003380"/>
<dbReference type="Pfam" id="PF00168">
    <property type="entry name" value="C2"/>
    <property type="match status" value="1"/>
</dbReference>
<dbReference type="InterPro" id="IPR056290">
    <property type="entry name" value="CEPT76/DRC7_peptidase-like_dom"/>
</dbReference>
<dbReference type="STRING" id="1537102.L0AZF2"/>
<dbReference type="GeneID" id="15805256"/>
<dbReference type="Gene3D" id="2.60.40.150">
    <property type="entry name" value="C2 domain"/>
    <property type="match status" value="1"/>
</dbReference>
<feature type="compositionally biased region" description="Low complexity" evidence="1">
    <location>
        <begin position="1756"/>
        <end position="1775"/>
    </location>
</feature>
<gene>
    <name evidence="3" type="ORF">BEWA_003380</name>
</gene>
<dbReference type="Proteomes" id="UP000031512">
    <property type="component" value="Chromosome 3"/>
</dbReference>
<evidence type="ECO:0000259" key="2">
    <source>
        <dbReference type="PROSITE" id="PS50004"/>
    </source>
</evidence>
<organism evidence="3 4">
    <name type="scientific">Theileria equi strain WA</name>
    <dbReference type="NCBI Taxonomy" id="1537102"/>
    <lineage>
        <taxon>Eukaryota</taxon>
        <taxon>Sar</taxon>
        <taxon>Alveolata</taxon>
        <taxon>Apicomplexa</taxon>
        <taxon>Aconoidasida</taxon>
        <taxon>Piroplasmida</taxon>
        <taxon>Theileriidae</taxon>
        <taxon>Theileria</taxon>
    </lineage>
</organism>
<evidence type="ECO:0000313" key="4">
    <source>
        <dbReference type="Proteomes" id="UP000031512"/>
    </source>
</evidence>
<dbReference type="OrthoDB" id="67700at2759"/>
<feature type="region of interest" description="Disordered" evidence="1">
    <location>
        <begin position="309"/>
        <end position="339"/>
    </location>
</feature>
<dbReference type="SUPFAM" id="SSF49562">
    <property type="entry name" value="C2 domain (Calcium/lipid-binding domain, CaLB)"/>
    <property type="match status" value="1"/>
</dbReference>
<feature type="compositionally biased region" description="Basic and acidic residues" evidence="1">
    <location>
        <begin position="69"/>
        <end position="81"/>
    </location>
</feature>
<feature type="region of interest" description="Disordered" evidence="1">
    <location>
        <begin position="1350"/>
        <end position="1379"/>
    </location>
</feature>
<sequence>MEFGKAKEFFSQKLNFFNSEGLKSAQDKIAHAAANVTSHQKDAQVPQPPSPDESVEPAEAPPDATSPDQEEKRESSDSRPENMDVMVYDELLWANKYTYDEFVKSLNVKYQERGDTPEEKTYWSYRRRWRVRLYNLKIVNKMSDSLTCFAEFDFGGTRSECSVQMGSKTCILNKGESKQYIRTPVVENVTKEMSRDFNCTNTFEYHGSYLDLEHEKLRIKLWKCRKYTINCLESVYEEYLIKYVKGDIFVEIPMYKFEDKEKKLRCKISFDLFFQELYDFELSFINWKVNGIKSSVNLFNRKPVLQEAASNQSTEGDETSKDAGNAKSDGTDKKSARIENVLPVNNSTRGTMHRPTRMNRIRYFIFRLKLRKKWKAENIDACKVSSDNSEALQMKKESDMTEYERLLVKRSLLIKDDPYMRPEPEVPKKYLPSPRLRIRIKSSNGHRVGGLELVSHVIKNESNAHWSNIGELVFRGTLMDLQKSELEISVLDAKAPNAVNCVGYTLVSLGSITDYPFLISKLNSPNWLKLKANIEGWNDNLDKWSFGSIHGKVEIHRKPQYRQTVSKSASVTMGNSPTLIVHIKAVDQLITDVDLTSINSFAEVSFAGQTYSTQVYNDLFSPFWNEEITFALAPPLYAGIDCEFFLRCGLIRISVWGYSSDLTSGIIYFGSTCLHPCEIFYTPKGELRQKSQTTHKGYNSKYETRVFSGKRKLHLLQDDDRTSNITFSAWIFPDHNVQSVKTFNLPQEIMQQTQINMCGVNTETYKELESYWNKIVALRPGETGKVIHRAITEYNEGIYLPCLVAPMHPPPNIDNENAIFHMIRCIPFVSKQFARVYTPGFLMKIKRGHALDHAILFCSYLRGMLPPVEAYVCLGSTTEKKAHAWVMTLYRNTKTVKLWETTNGERYLLRDVFINDESISLNPEDKYNGKIPYMTLDAIFNEQNLWLNVQESLDPQYIFYNVERLNLFCPFMPKKNTTAPCYPPKINYAIMNKYELEKLNIKLKNQLERSMNLHRTAQNLQTKWNNTPELQAFLEKGLRLVHTCNTCSDDNVLLVKRGLQEWKNILRKRVPQSYQLLGTALHFNTVDPESILDPLRHTLNCIDSREMYVTFAISTLTKSLPGDLYSVYLYVLYTCKVHERVRRTLAMKQERLSIRKKNRQSVKISNEVQENEKEEDEDDEEDGGDIWINGGMTAEDDDESDTGADITHTDLVDKISRNLSIQNRQFTRKKTTMAGLSLRKTTLENDEGTPSFHREHSSESFSEVSHQGSSIDPIISRNYSSKFSNFENLPSIDIEDLHSGKFSTSASKSRISSSSILKTLLTSENFPSLSTLGSQAFTSKFTSRLFSGSNAPQSGDFGAEGKSNASSKTGSSSQSSSARSRMFLESKSRFLESRNDFPSSSDSTLSSNRIQVEGDPPADAGSKDEEDIQTKDTCKTEYTVSSSWSSSGSSDVVKSAREDEQDDSEGSGSEKDEKPIVPPLNKKLQNFLRKKTEAKNKVELPCTETLGSELSMSECGNSVGRLDTVMDLSSSCTLPDEATARLVSIDATETSVSIPSSSDFSESKSSRLSKEPPPQDTVGAETSRFWKGSDKASSTSLDTPESFYTDVNVRRLKMEKDFRPQTKQISFADTRSMSATSMESRAETASLGSKKFSISSSRESGISGKLSSSISSIYSSKESPTEKVSIKSGLDTNRTSTEWSQESKSINSSIKTSSVHVTSDWDSSSIQSASSGSESGTLGLGSASSLVHSDTLSMQSSRTSSHLVSSRSSSKLSKTPEVTETSSWSSVKLSSEAPSRETQNVRGGKEEHQLLKRPSKLLAEMLVKKVSMQQREETSDVEVQDTARERDYKKVGVFGLFV</sequence>
<dbReference type="KEGG" id="beq:BEWA_003380"/>
<feature type="region of interest" description="Disordered" evidence="1">
    <location>
        <begin position="1241"/>
        <end position="1269"/>
    </location>
</feature>
<dbReference type="InterPro" id="IPR052299">
    <property type="entry name" value="CEP76"/>
</dbReference>
<feature type="compositionally biased region" description="Basic and acidic residues" evidence="1">
    <location>
        <begin position="1561"/>
        <end position="1570"/>
    </location>
</feature>
<keyword evidence="4" id="KW-1185">Reference proteome</keyword>
<feature type="compositionally biased region" description="Polar residues" evidence="1">
    <location>
        <begin position="1776"/>
        <end position="1801"/>
    </location>
</feature>
<feature type="compositionally biased region" description="Low complexity" evidence="1">
    <location>
        <begin position="1440"/>
        <end position="1453"/>
    </location>
</feature>
<feature type="compositionally biased region" description="Low complexity" evidence="1">
    <location>
        <begin position="1646"/>
        <end position="1678"/>
    </location>
</feature>
<dbReference type="InterPro" id="IPR035892">
    <property type="entry name" value="C2_domain_sf"/>
</dbReference>
<dbReference type="InterPro" id="IPR056288">
    <property type="entry name" value="CEP76_C"/>
</dbReference>
<dbReference type="EMBL" id="CP001670">
    <property type="protein sequence ID" value="AFZ80930.1"/>
    <property type="molecule type" value="Genomic_DNA"/>
</dbReference>
<dbReference type="SMART" id="SM00239">
    <property type="entry name" value="C2"/>
    <property type="match status" value="2"/>
</dbReference>
<feature type="region of interest" description="Disordered" evidence="1">
    <location>
        <begin position="1156"/>
        <end position="1202"/>
    </location>
</feature>
<dbReference type="InterPro" id="IPR000008">
    <property type="entry name" value="C2_dom"/>
</dbReference>
<feature type="region of interest" description="Disordered" evidence="1">
    <location>
        <begin position="30"/>
        <end position="81"/>
    </location>
</feature>
<accession>L0AZF2</accession>
<feature type="domain" description="C2" evidence="2">
    <location>
        <begin position="557"/>
        <end position="698"/>
    </location>
</feature>
<proteinExistence type="predicted"/>
<dbReference type="Pfam" id="PF24652">
    <property type="entry name" value="CEP76_C"/>
    <property type="match status" value="1"/>
</dbReference>
<feature type="compositionally biased region" description="Polar residues" evidence="1">
    <location>
        <begin position="1690"/>
        <end position="1702"/>
    </location>
</feature>
<evidence type="ECO:0000256" key="1">
    <source>
        <dbReference type="SAM" id="MobiDB-lite"/>
    </source>
</evidence>
<protein>
    <recommendedName>
        <fullName evidence="2">C2 domain-containing protein</fullName>
    </recommendedName>
</protein>
<feature type="region of interest" description="Disordered" evidence="1">
    <location>
        <begin position="1546"/>
        <end position="1600"/>
    </location>
</feature>
<feature type="region of interest" description="Disordered" evidence="1">
    <location>
        <begin position="1614"/>
        <end position="1813"/>
    </location>
</feature>
<feature type="compositionally biased region" description="Low complexity" evidence="1">
    <location>
        <begin position="1550"/>
        <end position="1560"/>
    </location>
</feature>
<evidence type="ECO:0000313" key="3">
    <source>
        <dbReference type="EMBL" id="AFZ80930.1"/>
    </source>
</evidence>
<feature type="compositionally biased region" description="Low complexity" evidence="1">
    <location>
        <begin position="1361"/>
        <end position="1379"/>
    </location>
</feature>
<dbReference type="eggNOG" id="ENOG502R9WP">
    <property type="taxonomic scope" value="Eukaryota"/>
</dbReference>
<feature type="region of interest" description="Disordered" evidence="1">
    <location>
        <begin position="1393"/>
        <end position="1484"/>
    </location>
</feature>
<dbReference type="PANTHER" id="PTHR46436:SF2">
    <property type="entry name" value="CHROMOSOME UNDETERMINED SCAFFOLD_119, WHOLE GENOME SHOTGUN SEQUENCE"/>
    <property type="match status" value="1"/>
</dbReference>
<feature type="compositionally biased region" description="Low complexity" evidence="1">
    <location>
        <begin position="1703"/>
        <end position="1714"/>
    </location>
</feature>
<dbReference type="Pfam" id="PF24656">
    <property type="entry name" value="CEPT76_peptidase"/>
    <property type="match status" value="1"/>
</dbReference>
<dbReference type="PANTHER" id="PTHR46436">
    <property type="entry name" value="CENTROSOMAL PROTEIN OF 76 KDA"/>
    <property type="match status" value="1"/>
</dbReference>
<reference evidence="3 4" key="1">
    <citation type="journal article" date="2012" name="BMC Genomics">
        <title>Comparative genomic analysis and phylogenetic position of Theileria equi.</title>
        <authorList>
            <person name="Kappmeyer L.S."/>
            <person name="Thiagarajan M."/>
            <person name="Herndon D.R."/>
            <person name="Ramsay J.D."/>
            <person name="Caler E."/>
            <person name="Djikeng A."/>
            <person name="Gillespie J.J."/>
            <person name="Lau A.O."/>
            <person name="Roalson E.H."/>
            <person name="Silva J.C."/>
            <person name="Silva M.G."/>
            <person name="Suarez C.E."/>
            <person name="Ueti M.W."/>
            <person name="Nene V.M."/>
            <person name="Mealey R.H."/>
            <person name="Knowles D.P."/>
            <person name="Brayton K.A."/>
        </authorList>
    </citation>
    <scope>NUCLEOTIDE SEQUENCE [LARGE SCALE GENOMIC DNA]</scope>
    <source>
        <strain evidence="3 4">WA</strain>
    </source>
</reference>
<dbReference type="PROSITE" id="PS50004">
    <property type="entry name" value="C2"/>
    <property type="match status" value="1"/>
</dbReference>
<feature type="compositionally biased region" description="Low complexity" evidence="1">
    <location>
        <begin position="1259"/>
        <end position="1269"/>
    </location>
</feature>
<name>L0AZF2_THEEQ</name>
<feature type="compositionally biased region" description="Acidic residues" evidence="1">
    <location>
        <begin position="1172"/>
        <end position="1184"/>
    </location>
</feature>
<feature type="compositionally biased region" description="Polar residues" evidence="1">
    <location>
        <begin position="1621"/>
        <end position="1639"/>
    </location>
</feature>
<dbReference type="RefSeq" id="XP_004830596.1">
    <property type="nucleotide sequence ID" value="XM_004830539.1"/>
</dbReference>
<feature type="compositionally biased region" description="Low complexity" evidence="1">
    <location>
        <begin position="1723"/>
        <end position="1746"/>
    </location>
</feature>